<gene>
    <name evidence="2" type="ORF">ACFQH9_07410</name>
</gene>
<comment type="caution">
    <text evidence="2">The sequence shown here is derived from an EMBL/GenBank/DDBJ whole genome shotgun (WGS) entry which is preliminary data.</text>
</comment>
<accession>A0ABW1I3V2</accession>
<feature type="region of interest" description="Disordered" evidence="1">
    <location>
        <begin position="134"/>
        <end position="166"/>
    </location>
</feature>
<proteinExistence type="predicted"/>
<organism evidence="2 3">
    <name type="scientific">Pseudonocardia lutea</name>
    <dbReference type="NCBI Taxonomy" id="2172015"/>
    <lineage>
        <taxon>Bacteria</taxon>
        <taxon>Bacillati</taxon>
        <taxon>Actinomycetota</taxon>
        <taxon>Actinomycetes</taxon>
        <taxon>Pseudonocardiales</taxon>
        <taxon>Pseudonocardiaceae</taxon>
        <taxon>Pseudonocardia</taxon>
    </lineage>
</organism>
<dbReference type="Proteomes" id="UP001596119">
    <property type="component" value="Unassembled WGS sequence"/>
</dbReference>
<keyword evidence="3" id="KW-1185">Reference proteome</keyword>
<reference evidence="3" key="1">
    <citation type="journal article" date="2019" name="Int. J. Syst. Evol. Microbiol.">
        <title>The Global Catalogue of Microorganisms (GCM) 10K type strain sequencing project: providing services to taxonomists for standard genome sequencing and annotation.</title>
        <authorList>
            <consortium name="The Broad Institute Genomics Platform"/>
            <consortium name="The Broad Institute Genome Sequencing Center for Infectious Disease"/>
            <person name="Wu L."/>
            <person name="Ma J."/>
        </authorList>
    </citation>
    <scope>NUCLEOTIDE SEQUENCE [LARGE SCALE GENOMIC DNA]</scope>
    <source>
        <strain evidence="3">CGMCC 4.7397</strain>
    </source>
</reference>
<name>A0ABW1I3V2_9PSEU</name>
<evidence type="ECO:0000256" key="1">
    <source>
        <dbReference type="SAM" id="MobiDB-lite"/>
    </source>
</evidence>
<evidence type="ECO:0000313" key="3">
    <source>
        <dbReference type="Proteomes" id="UP001596119"/>
    </source>
</evidence>
<dbReference type="RefSeq" id="WP_379565157.1">
    <property type="nucleotide sequence ID" value="NZ_JBHSQK010000011.1"/>
</dbReference>
<protein>
    <submittedName>
        <fullName evidence="2">Uncharacterized protein</fullName>
    </submittedName>
</protein>
<dbReference type="EMBL" id="JBHSQK010000011">
    <property type="protein sequence ID" value="MFC5948100.1"/>
    <property type="molecule type" value="Genomic_DNA"/>
</dbReference>
<evidence type="ECO:0000313" key="2">
    <source>
        <dbReference type="EMBL" id="MFC5948100.1"/>
    </source>
</evidence>
<sequence length="166" mass="17478">MSLASVWLQLHDGSLVRADQATEIGVHPTPALSGKPAHWLLTVSVPVPVGSGDRGGWRTETLHRTLAQTSVPPSEAPVALARLLARLDAADAAGVVRADTSHVRHLPHPDHTLGAGEVRFGFTAFSGVEPRAALDGVVTPDEPQELAGDHRRPRRAELAGSGAGRR</sequence>